<evidence type="ECO:0000256" key="10">
    <source>
        <dbReference type="ARBA" id="ARBA00048359"/>
    </source>
</evidence>
<evidence type="ECO:0000313" key="14">
    <source>
        <dbReference type="EMBL" id="AXX86407.1"/>
    </source>
</evidence>
<dbReference type="SUPFAM" id="SSF47323">
    <property type="entry name" value="Anticodon-binding domain of a subclass of class I aminoacyl-tRNA synthetases"/>
    <property type="match status" value="1"/>
</dbReference>
<dbReference type="InterPro" id="IPR002300">
    <property type="entry name" value="aa-tRNA-synth_Ia"/>
</dbReference>
<proteinExistence type="inferred from homology"/>
<dbReference type="RefSeq" id="WP_099310984.1">
    <property type="nucleotide sequence ID" value="NZ_CP032101.1"/>
</dbReference>
<organism evidence="14 17">
    <name type="scientific">Malaciobacter marinus</name>
    <dbReference type="NCBI Taxonomy" id="505249"/>
    <lineage>
        <taxon>Bacteria</taxon>
        <taxon>Pseudomonadati</taxon>
        <taxon>Campylobacterota</taxon>
        <taxon>Epsilonproteobacteria</taxon>
        <taxon>Campylobacterales</taxon>
        <taxon>Arcobacteraceae</taxon>
        <taxon>Malaciobacter</taxon>
    </lineage>
</organism>
<evidence type="ECO:0000313" key="16">
    <source>
        <dbReference type="Proteomes" id="UP000224740"/>
    </source>
</evidence>
<dbReference type="Gene3D" id="3.40.50.620">
    <property type="entry name" value="HUPs"/>
    <property type="match status" value="2"/>
</dbReference>
<evidence type="ECO:0000259" key="12">
    <source>
        <dbReference type="Pfam" id="PF00133"/>
    </source>
</evidence>
<feature type="binding site" evidence="11">
    <location>
        <position position="559"/>
    </location>
    <ligand>
        <name>L-isoleucyl-5'-AMP</name>
        <dbReference type="ChEBI" id="CHEBI:178002"/>
    </ligand>
</feature>
<feature type="binding site" evidence="11">
    <location>
        <position position="903"/>
    </location>
    <ligand>
        <name>Zn(2+)</name>
        <dbReference type="ChEBI" id="CHEBI:29105"/>
    </ligand>
</feature>
<comment type="subunit">
    <text evidence="11">Monomer.</text>
</comment>
<dbReference type="Proteomes" id="UP000264693">
    <property type="component" value="Chromosome"/>
</dbReference>
<dbReference type="InterPro" id="IPR009008">
    <property type="entry name" value="Val/Leu/Ile-tRNA-synth_edit"/>
</dbReference>
<dbReference type="Gene3D" id="3.90.740.10">
    <property type="entry name" value="Valyl/Leucyl/Isoleucyl-tRNA synthetase, editing domain"/>
    <property type="match status" value="1"/>
</dbReference>
<dbReference type="EC" id="6.1.1.5" evidence="11"/>
<dbReference type="AlphaFoldDB" id="A0A347TIH9"/>
<keyword evidence="7 11" id="KW-0648">Protein biosynthesis</keyword>
<keyword evidence="11" id="KW-0479">Metal-binding</keyword>
<reference evidence="15" key="2">
    <citation type="submission" date="2017-09" db="EMBL/GenBank/DDBJ databases">
        <authorList>
            <person name="Perez-Cataluna A."/>
            <person name="Figueras M.J."/>
            <person name="Salas-Masso N."/>
        </authorList>
    </citation>
    <scope>NUCLEOTIDE SEQUENCE</scope>
    <source>
        <strain evidence="15">CECT 7727</strain>
    </source>
</reference>
<evidence type="ECO:0000313" key="15">
    <source>
        <dbReference type="EMBL" id="PHO15503.1"/>
    </source>
</evidence>
<evidence type="ECO:0000256" key="5">
    <source>
        <dbReference type="ARBA" id="ARBA00022833"/>
    </source>
</evidence>
<dbReference type="InterPro" id="IPR001412">
    <property type="entry name" value="aa-tRNA-synth_I_CS"/>
</dbReference>
<dbReference type="PANTHER" id="PTHR42765">
    <property type="entry name" value="SOLEUCYL-TRNA SYNTHETASE"/>
    <property type="match status" value="1"/>
</dbReference>
<feature type="domain" description="Aminoacyl-tRNA synthetase class Ia" evidence="12">
    <location>
        <begin position="27"/>
        <end position="639"/>
    </location>
</feature>
<dbReference type="InterPro" id="IPR050081">
    <property type="entry name" value="Ile-tRNA_ligase"/>
</dbReference>
<evidence type="ECO:0000259" key="13">
    <source>
        <dbReference type="Pfam" id="PF08264"/>
    </source>
</evidence>
<dbReference type="Pfam" id="PF08264">
    <property type="entry name" value="Anticodon_1"/>
    <property type="match status" value="1"/>
</dbReference>
<dbReference type="PANTHER" id="PTHR42765:SF1">
    <property type="entry name" value="ISOLEUCINE--TRNA LIGASE, MITOCHONDRIAL"/>
    <property type="match status" value="1"/>
</dbReference>
<protein>
    <recommendedName>
        <fullName evidence="11">Isoleucine--tRNA ligase</fullName>
        <ecNumber evidence="11">6.1.1.5</ecNumber>
    </recommendedName>
    <alternativeName>
        <fullName evidence="11">Isoleucyl-tRNA synthetase</fullName>
        <shortName evidence="11">IleRS</shortName>
    </alternativeName>
</protein>
<reference evidence="16" key="1">
    <citation type="submission" date="2017-09" db="EMBL/GenBank/DDBJ databases">
        <title>Arcobacter canalis sp. nov., a new species isolated from a water canal contaminated with urban sewage.</title>
        <authorList>
            <person name="Perez-Cataluna A."/>
            <person name="Salas-Masso N."/>
            <person name="Figueras M.J."/>
        </authorList>
    </citation>
    <scope>NUCLEOTIDE SEQUENCE [LARGE SCALE GENOMIC DNA]</scope>
    <source>
        <strain evidence="16">CECT 7727</strain>
    </source>
</reference>
<evidence type="ECO:0000256" key="8">
    <source>
        <dbReference type="ARBA" id="ARBA00023146"/>
    </source>
</evidence>
<feature type="binding site" evidence="11">
    <location>
        <position position="900"/>
    </location>
    <ligand>
        <name>Zn(2+)</name>
        <dbReference type="ChEBI" id="CHEBI:29105"/>
    </ligand>
</feature>
<evidence type="ECO:0000256" key="4">
    <source>
        <dbReference type="ARBA" id="ARBA00022741"/>
    </source>
</evidence>
<feature type="domain" description="Methionyl/Valyl/Leucyl/Isoleucyl-tRNA synthetase anticodon-binding" evidence="13">
    <location>
        <begin position="680"/>
        <end position="832"/>
    </location>
</feature>
<keyword evidence="3 11" id="KW-0436">Ligase</keyword>
<evidence type="ECO:0000256" key="7">
    <source>
        <dbReference type="ARBA" id="ARBA00022917"/>
    </source>
</evidence>
<dbReference type="SUPFAM" id="SSF50677">
    <property type="entry name" value="ValRS/IleRS/LeuRS editing domain"/>
    <property type="match status" value="1"/>
</dbReference>
<dbReference type="GO" id="GO:0008270">
    <property type="term" value="F:zinc ion binding"/>
    <property type="evidence" value="ECO:0007669"/>
    <property type="project" value="UniProtKB-UniRule"/>
</dbReference>
<dbReference type="CDD" id="cd07960">
    <property type="entry name" value="Anticodon_Ia_Ile_BEm"/>
    <property type="match status" value="1"/>
</dbReference>
<keyword evidence="5 11" id="KW-0862">Zinc</keyword>
<comment type="domain">
    <text evidence="11">IleRS has two distinct active sites: one for aminoacylation and one for editing. The misactivated valine is translocated from the active site to the editing site, which sterically excludes the correctly activated isoleucine. The single editing site contains two valyl binding pockets, one specific for each substrate (Val-AMP or Val-tRNA(Ile)).</text>
</comment>
<comment type="subcellular location">
    <subcellularLocation>
        <location evidence="11">Cytoplasm</location>
    </subcellularLocation>
</comment>
<comment type="function">
    <text evidence="9 11">Catalyzes the attachment of isoleucine to tRNA(Ile). As IleRS can inadvertently accommodate and process structurally similar amino acids such as valine, to avoid such errors it has two additional distinct tRNA(Ile)-dependent editing activities. One activity is designated as 'pretransfer' editing and involves the hydrolysis of activated Val-AMP. The other activity is designated 'posttransfer' editing and involves deacylation of mischarged Val-tRNA(Ile).</text>
</comment>
<comment type="cofactor">
    <cofactor evidence="11">
        <name>Zn(2+)</name>
        <dbReference type="ChEBI" id="CHEBI:29105"/>
    </cofactor>
    <text evidence="11">Binds 1 zinc ion per subunit.</text>
</comment>
<dbReference type="GO" id="GO:0005829">
    <property type="term" value="C:cytosol"/>
    <property type="evidence" value="ECO:0007669"/>
    <property type="project" value="TreeGrafter"/>
</dbReference>
<keyword evidence="16" id="KW-1185">Reference proteome</keyword>
<dbReference type="KEGG" id="amar:AMRN_0652"/>
<feature type="binding site" evidence="11">
    <location>
        <position position="888"/>
    </location>
    <ligand>
        <name>Zn(2+)</name>
        <dbReference type="ChEBI" id="CHEBI:29105"/>
    </ligand>
</feature>
<evidence type="ECO:0000313" key="17">
    <source>
        <dbReference type="Proteomes" id="UP000264693"/>
    </source>
</evidence>
<dbReference type="InterPro" id="IPR033708">
    <property type="entry name" value="Anticodon_Ile_BEm"/>
</dbReference>
<dbReference type="Proteomes" id="UP000224740">
    <property type="component" value="Unassembled WGS sequence"/>
</dbReference>
<dbReference type="InterPro" id="IPR002301">
    <property type="entry name" value="Ile-tRNA-ligase"/>
</dbReference>
<dbReference type="GO" id="GO:0000049">
    <property type="term" value="F:tRNA binding"/>
    <property type="evidence" value="ECO:0007669"/>
    <property type="project" value="InterPro"/>
</dbReference>
<evidence type="ECO:0000256" key="2">
    <source>
        <dbReference type="ARBA" id="ARBA00022490"/>
    </source>
</evidence>
<feature type="short sequence motif" description="'KMSKS' region" evidence="11">
    <location>
        <begin position="600"/>
        <end position="604"/>
    </location>
</feature>
<dbReference type="NCBIfam" id="TIGR00392">
    <property type="entry name" value="ileS"/>
    <property type="match status" value="1"/>
</dbReference>
<name>A0A347TIH9_9BACT</name>
<dbReference type="EMBL" id="CP032101">
    <property type="protein sequence ID" value="AXX86407.1"/>
    <property type="molecule type" value="Genomic_DNA"/>
</dbReference>
<reference evidence="14 17" key="3">
    <citation type="submission" date="2018-08" db="EMBL/GenBank/DDBJ databases">
        <title>Complete genome of the Arcobacter marinus type strain JCM 15502.</title>
        <authorList>
            <person name="Miller W.G."/>
            <person name="Yee E."/>
            <person name="Huynh S."/>
            <person name="Parker C.T."/>
        </authorList>
    </citation>
    <scope>NUCLEOTIDE SEQUENCE [LARGE SCALE GENOMIC DNA]</scope>
    <source>
        <strain evidence="14 17">JCM 15502</strain>
    </source>
</reference>
<dbReference type="InterPro" id="IPR014729">
    <property type="entry name" value="Rossmann-like_a/b/a_fold"/>
</dbReference>
<dbReference type="FunFam" id="3.40.50.620:FF:000042">
    <property type="entry name" value="Isoleucine--tRNA ligase"/>
    <property type="match status" value="1"/>
</dbReference>
<evidence type="ECO:0000256" key="9">
    <source>
        <dbReference type="ARBA" id="ARBA00025217"/>
    </source>
</evidence>
<dbReference type="InterPro" id="IPR023585">
    <property type="entry name" value="Ile-tRNA-ligase_type1"/>
</dbReference>
<keyword evidence="8 11" id="KW-0030">Aminoacyl-tRNA synthetase</keyword>
<evidence type="ECO:0000256" key="11">
    <source>
        <dbReference type="HAMAP-Rule" id="MF_02002"/>
    </source>
</evidence>
<dbReference type="SUPFAM" id="SSF52374">
    <property type="entry name" value="Nucleotidylyl transferase"/>
    <property type="match status" value="1"/>
</dbReference>
<feature type="binding site" evidence="11">
    <location>
        <position position="603"/>
    </location>
    <ligand>
        <name>ATP</name>
        <dbReference type="ChEBI" id="CHEBI:30616"/>
    </ligand>
</feature>
<dbReference type="EMBL" id="NXAO01000026">
    <property type="protein sequence ID" value="PHO15503.1"/>
    <property type="molecule type" value="Genomic_DNA"/>
</dbReference>
<dbReference type="PRINTS" id="PR00984">
    <property type="entry name" value="TRNASYNTHILE"/>
</dbReference>
<sequence>MDYKDSLLLPKTKFPMRGSLPQNEPKKYKAWDEKKVYDRMKKNREGKPSFTLHDGPPYANGHIHIGHALNKVLKDIIVKYHYFNGKSVRYVPGWDCHGLPIEQKVEEKIGNTKKKELPKSKIRELCREHASRFVDIQRDEFKKLGVLGDWDNPYLTMDFKFEANIYRELCAIAKQGLLVQRSKPVYWSWAAQTALAEAEVEYEDKTSPSIYVAFKHETLDASLVIWTTTPWTIPSNTGIALNGEEEYVITSDKFIVAKKLYNSLIENEIIKGEIVKDVCPKELENTNAINPLNGRTSKVILADHVEMDAGTGAVHTAPGHGEDDYKVGLKYGLEVLMPVDAYGKYDETIVREKLFKDTDKYLGVHVFKANELILEELGEALLSRIDIRHSYPHCWRTHKPIIFRATKQWFISIDDEYGKENKTLRENALKVVEDLTFYPEWGRNRLKSMIEGRPDWCISRQRDWGVPIAFFRNKKTDEIIFDEKVLNYTAMIFEQKGCDAWYDLSIEELLYPGSGLNADDLEKTMDILDVWFDSGSTQNAVLRSRNYDAGTFPADMYLEGSDQHRGWFQSSLLTTLASNEVAPYKSILTHGFTVDEKGEKMSKSKGNVVAPDKVMKQYGSEILRMWVAMSDYQSDLKISDNILKQNAEMYRKIRNTSRFLLANIDDLDEIVSLDKMTELDKWILAKAKKVFTEIEDSFAIYEFSKGLNKLNNFLVVDLSGIYLDVCKDRLYCDDKDDIHRRSSQSAMALITKKLITTLSCILTYTMDELLEYAPEFIKGDAQDIFDLEDEKLPEIESNLNEEFLLKAKEKFSEAIDTLKKEKIIKSTLELAIVTNSKDILALPTIEAEDLFLVSCVTQNLDSEVLVSFEIDSCKFDVCKVSDEKCPRCWKFKSESEDTLCKRCESVLA</sequence>
<dbReference type="GO" id="GO:0005524">
    <property type="term" value="F:ATP binding"/>
    <property type="evidence" value="ECO:0007669"/>
    <property type="project" value="UniProtKB-UniRule"/>
</dbReference>
<comment type="catalytic activity">
    <reaction evidence="10 11">
        <text>tRNA(Ile) + L-isoleucine + ATP = L-isoleucyl-tRNA(Ile) + AMP + diphosphate</text>
        <dbReference type="Rhea" id="RHEA:11060"/>
        <dbReference type="Rhea" id="RHEA-COMP:9666"/>
        <dbReference type="Rhea" id="RHEA-COMP:9695"/>
        <dbReference type="ChEBI" id="CHEBI:30616"/>
        <dbReference type="ChEBI" id="CHEBI:33019"/>
        <dbReference type="ChEBI" id="CHEBI:58045"/>
        <dbReference type="ChEBI" id="CHEBI:78442"/>
        <dbReference type="ChEBI" id="CHEBI:78528"/>
        <dbReference type="ChEBI" id="CHEBI:456215"/>
        <dbReference type="EC" id="6.1.1.5"/>
    </reaction>
</comment>
<gene>
    <name evidence="11 14" type="primary">ileS</name>
    <name evidence="14" type="ORF">AMRN_0652</name>
    <name evidence="15" type="ORF">CPH92_06775</name>
</gene>
<comment type="similarity">
    <text evidence="1 11">Belongs to the class-I aminoacyl-tRNA synthetase family. IleS type 1 subfamily.</text>
</comment>
<dbReference type="InterPro" id="IPR013155">
    <property type="entry name" value="M/V/L/I-tRNA-synth_anticd-bd"/>
</dbReference>
<dbReference type="Gene3D" id="1.10.730.20">
    <property type="match status" value="1"/>
</dbReference>
<evidence type="ECO:0000256" key="3">
    <source>
        <dbReference type="ARBA" id="ARBA00022598"/>
    </source>
</evidence>
<dbReference type="InterPro" id="IPR009080">
    <property type="entry name" value="tRNAsynth_Ia_anticodon-bd"/>
</dbReference>
<feature type="binding site" evidence="11">
    <location>
        <position position="885"/>
    </location>
    <ligand>
        <name>Zn(2+)</name>
        <dbReference type="ChEBI" id="CHEBI:29105"/>
    </ligand>
</feature>
<keyword evidence="4 11" id="KW-0547">Nucleotide-binding</keyword>
<dbReference type="GO" id="GO:0006428">
    <property type="term" value="P:isoleucyl-tRNA aminoacylation"/>
    <property type="evidence" value="ECO:0007669"/>
    <property type="project" value="UniProtKB-UniRule"/>
</dbReference>
<accession>A0A347TIH9</accession>
<evidence type="ECO:0000256" key="1">
    <source>
        <dbReference type="ARBA" id="ARBA00006887"/>
    </source>
</evidence>
<dbReference type="PROSITE" id="PS00178">
    <property type="entry name" value="AA_TRNA_LIGASE_I"/>
    <property type="match status" value="1"/>
</dbReference>
<dbReference type="CDD" id="cd00818">
    <property type="entry name" value="IleRS_core"/>
    <property type="match status" value="1"/>
</dbReference>
<keyword evidence="6 11" id="KW-0067">ATP-binding</keyword>
<dbReference type="GO" id="GO:0002161">
    <property type="term" value="F:aminoacyl-tRNA deacylase activity"/>
    <property type="evidence" value="ECO:0007669"/>
    <property type="project" value="InterPro"/>
</dbReference>
<feature type="short sequence motif" description="'HIGH' region" evidence="11">
    <location>
        <begin position="57"/>
        <end position="67"/>
    </location>
</feature>
<keyword evidence="2 11" id="KW-0963">Cytoplasm</keyword>
<dbReference type="HAMAP" id="MF_02002">
    <property type="entry name" value="Ile_tRNA_synth_type1"/>
    <property type="match status" value="1"/>
</dbReference>
<dbReference type="GO" id="GO:0004822">
    <property type="term" value="F:isoleucine-tRNA ligase activity"/>
    <property type="evidence" value="ECO:0007669"/>
    <property type="project" value="UniProtKB-UniRule"/>
</dbReference>
<dbReference type="Pfam" id="PF00133">
    <property type="entry name" value="tRNA-synt_1"/>
    <property type="match status" value="1"/>
</dbReference>
<evidence type="ECO:0000256" key="6">
    <source>
        <dbReference type="ARBA" id="ARBA00022840"/>
    </source>
</evidence>